<gene>
    <name evidence="14" type="ORF">ETD85_53430</name>
</gene>
<dbReference type="GO" id="GO:0071731">
    <property type="term" value="P:response to nitric oxide"/>
    <property type="evidence" value="ECO:0007669"/>
    <property type="project" value="TreeGrafter"/>
</dbReference>
<proteinExistence type="inferred from homology"/>
<comment type="pathway">
    <text evidence="1 11">Glycerolipid metabolism; triacylglycerol biosynthesis.</text>
</comment>
<dbReference type="OrthoDB" id="9810950at2"/>
<dbReference type="RefSeq" id="WP_138697533.1">
    <property type="nucleotide sequence ID" value="NZ_JBHSAZ010000089.1"/>
</dbReference>
<evidence type="ECO:0000256" key="2">
    <source>
        <dbReference type="ARBA" id="ARBA00005189"/>
    </source>
</evidence>
<comment type="similarity">
    <text evidence="3 11">Belongs to the long-chain O-acyltransferase family.</text>
</comment>
<dbReference type="InterPro" id="IPR004255">
    <property type="entry name" value="O-acyltransferase_WSD1_N"/>
</dbReference>
<sequence>MTDHLSPLDTAFLDLEDEEPQVSLAISSVAVMEGPAPSHDELLAALASRLPLVPRYRQKLRQLPFDLGSPVWVDDPGFDLDYHVRRVALPPPGGDAELCELVGDIMSQRLDRARPLWEYWVVEGLSGGRWALVSKVHHCMVDGVSGTHLYYVIFDLSPEGSGPMPEDTWSPGPEPSTWSLVADALRELALSPVEQVRMIRQALRTPEETARRLAGTARGLASLAGALRPAFGSTLTGPIGERRRYALARAPIGDVLDVKRRAGVSLNDVVLSAISGAFRRLLVQRGEDPDPQAVRSLVPVNVRARGEEGIYENRVSCMLPFLPVHLADPVERLRAVHEHLAELKAAMEAQAGEAMTTLAAHEPFPPVNWALRLAARLPQRSVVTVTTNVPGPRQPLYLLGRRTLEILPYVPIAARLRTGVSIFTYCDQVAFGVTGDYDSAPEVSQLADAIGAELQALVTAYRPATVPADA</sequence>
<accession>A0A5S4FGE5</accession>
<dbReference type="Pfam" id="PF06974">
    <property type="entry name" value="WS_DGAT_C"/>
    <property type="match status" value="1"/>
</dbReference>
<dbReference type="InterPro" id="IPR014292">
    <property type="entry name" value="Acyl_transf_WS/DGAT"/>
</dbReference>
<dbReference type="InterPro" id="IPR009721">
    <property type="entry name" value="O-acyltransferase_WSD1_C"/>
</dbReference>
<dbReference type="GO" id="GO:0005886">
    <property type="term" value="C:plasma membrane"/>
    <property type="evidence" value="ECO:0007669"/>
    <property type="project" value="TreeGrafter"/>
</dbReference>
<dbReference type="PANTHER" id="PTHR31650:SF1">
    <property type="entry name" value="WAX ESTER SYNTHASE_DIACYLGLYCEROL ACYLTRANSFERASE 4-RELATED"/>
    <property type="match status" value="1"/>
</dbReference>
<comment type="catalytic activity">
    <reaction evidence="10 11">
        <text>an acyl-CoA + a 1,2-diacyl-sn-glycerol = a triacyl-sn-glycerol + CoA</text>
        <dbReference type="Rhea" id="RHEA:10868"/>
        <dbReference type="ChEBI" id="CHEBI:17815"/>
        <dbReference type="ChEBI" id="CHEBI:57287"/>
        <dbReference type="ChEBI" id="CHEBI:58342"/>
        <dbReference type="ChEBI" id="CHEBI:64615"/>
        <dbReference type="EC" id="2.3.1.20"/>
    </reaction>
</comment>
<dbReference type="Gene3D" id="3.30.559.10">
    <property type="entry name" value="Chloramphenicol acetyltransferase-like domain"/>
    <property type="match status" value="1"/>
</dbReference>
<dbReference type="GO" id="GO:0051701">
    <property type="term" value="P:biological process involved in interaction with host"/>
    <property type="evidence" value="ECO:0007669"/>
    <property type="project" value="TreeGrafter"/>
</dbReference>
<evidence type="ECO:0000259" key="13">
    <source>
        <dbReference type="Pfam" id="PF06974"/>
    </source>
</evidence>
<dbReference type="Gene3D" id="3.30.559.30">
    <property type="entry name" value="Nonribosomal peptide synthetase, condensation domain"/>
    <property type="match status" value="1"/>
</dbReference>
<dbReference type="EMBL" id="VCKX01000339">
    <property type="protein sequence ID" value="TMR18650.1"/>
    <property type="molecule type" value="Genomic_DNA"/>
</dbReference>
<dbReference type="PANTHER" id="PTHR31650">
    <property type="entry name" value="O-ACYLTRANSFERASE (WSD1-LIKE) FAMILY PROTEIN"/>
    <property type="match status" value="1"/>
</dbReference>
<keyword evidence="15" id="KW-1185">Reference proteome</keyword>
<evidence type="ECO:0000256" key="1">
    <source>
        <dbReference type="ARBA" id="ARBA00004771"/>
    </source>
</evidence>
<dbReference type="GO" id="GO:0006071">
    <property type="term" value="P:glycerol metabolic process"/>
    <property type="evidence" value="ECO:0007669"/>
    <property type="project" value="UniProtKB-KW"/>
</dbReference>
<comment type="pathway">
    <text evidence="2">Lipid metabolism.</text>
</comment>
<evidence type="ECO:0000313" key="14">
    <source>
        <dbReference type="EMBL" id="TMR18650.1"/>
    </source>
</evidence>
<evidence type="ECO:0000256" key="10">
    <source>
        <dbReference type="ARBA" id="ARBA00048109"/>
    </source>
</evidence>
<evidence type="ECO:0000256" key="7">
    <source>
        <dbReference type="ARBA" id="ARBA00022798"/>
    </source>
</evidence>
<dbReference type="InterPro" id="IPR023213">
    <property type="entry name" value="CAT-like_dom_sf"/>
</dbReference>
<evidence type="ECO:0000256" key="11">
    <source>
        <dbReference type="RuleBase" id="RU361241"/>
    </source>
</evidence>
<reference evidence="14 15" key="1">
    <citation type="submission" date="2019-05" db="EMBL/GenBank/DDBJ databases">
        <title>Draft genome sequence of Nonomuraea zeae DSM 100528.</title>
        <authorList>
            <person name="Saricaoglu S."/>
            <person name="Isik K."/>
        </authorList>
    </citation>
    <scope>NUCLEOTIDE SEQUENCE [LARGE SCALE GENOMIC DNA]</scope>
    <source>
        <strain evidence="14 15">DSM 100528</strain>
    </source>
</reference>
<evidence type="ECO:0000256" key="5">
    <source>
        <dbReference type="ARBA" id="ARBA00022516"/>
    </source>
</evidence>
<keyword evidence="6 11" id="KW-0808">Transferase</keyword>
<evidence type="ECO:0000259" key="12">
    <source>
        <dbReference type="Pfam" id="PF03007"/>
    </source>
</evidence>
<evidence type="ECO:0000256" key="3">
    <source>
        <dbReference type="ARBA" id="ARBA00009587"/>
    </source>
</evidence>
<feature type="domain" description="O-acyltransferase WSD1-like N-terminal" evidence="12">
    <location>
        <begin position="5"/>
        <end position="270"/>
    </location>
</feature>
<dbReference type="NCBIfam" id="TIGR02946">
    <property type="entry name" value="acyl_WS_DGAT"/>
    <property type="match status" value="1"/>
</dbReference>
<evidence type="ECO:0000256" key="4">
    <source>
        <dbReference type="ARBA" id="ARBA00013244"/>
    </source>
</evidence>
<dbReference type="GO" id="GO:0001666">
    <property type="term" value="P:response to hypoxia"/>
    <property type="evidence" value="ECO:0007669"/>
    <property type="project" value="TreeGrafter"/>
</dbReference>
<evidence type="ECO:0000313" key="15">
    <source>
        <dbReference type="Proteomes" id="UP000306628"/>
    </source>
</evidence>
<evidence type="ECO:0000256" key="9">
    <source>
        <dbReference type="ARBA" id="ARBA00023315"/>
    </source>
</evidence>
<dbReference type="UniPathway" id="UPA00282"/>
<evidence type="ECO:0000256" key="8">
    <source>
        <dbReference type="ARBA" id="ARBA00023098"/>
    </source>
</evidence>
<feature type="domain" description="O-acyltransferase WSD1 C-terminal" evidence="13">
    <location>
        <begin position="313"/>
        <end position="457"/>
    </location>
</feature>
<dbReference type="Proteomes" id="UP000306628">
    <property type="component" value="Unassembled WGS sequence"/>
</dbReference>
<keyword evidence="8 11" id="KW-0443">Lipid metabolism</keyword>
<organism evidence="14 15">
    <name type="scientific">Nonomuraea zeae</name>
    <dbReference type="NCBI Taxonomy" id="1642303"/>
    <lineage>
        <taxon>Bacteria</taxon>
        <taxon>Bacillati</taxon>
        <taxon>Actinomycetota</taxon>
        <taxon>Actinomycetes</taxon>
        <taxon>Streptosporangiales</taxon>
        <taxon>Streptosporangiaceae</taxon>
        <taxon>Nonomuraea</taxon>
    </lineage>
</organism>
<keyword evidence="9 11" id="KW-0012">Acyltransferase</keyword>
<dbReference type="InterPro" id="IPR045034">
    <property type="entry name" value="O-acyltransferase_WSD1-like"/>
</dbReference>
<dbReference type="GO" id="GO:0004144">
    <property type="term" value="F:diacylglycerol O-acyltransferase activity"/>
    <property type="evidence" value="ECO:0007669"/>
    <property type="project" value="UniProtKB-EC"/>
</dbReference>
<dbReference type="SUPFAM" id="SSF52777">
    <property type="entry name" value="CoA-dependent acyltransferases"/>
    <property type="match status" value="2"/>
</dbReference>
<comment type="caution">
    <text evidence="14">The sequence shown here is derived from an EMBL/GenBank/DDBJ whole genome shotgun (WGS) entry which is preliminary data.</text>
</comment>
<dbReference type="AlphaFoldDB" id="A0A5S4FGE5"/>
<dbReference type="EC" id="2.3.1.20" evidence="4 11"/>
<protein>
    <recommendedName>
        <fullName evidence="4 11">Diacylglycerol O-acyltransferase</fullName>
        <ecNumber evidence="4 11">2.3.1.20</ecNumber>
    </recommendedName>
</protein>
<evidence type="ECO:0000256" key="6">
    <source>
        <dbReference type="ARBA" id="ARBA00022679"/>
    </source>
</evidence>
<name>A0A5S4FGE5_9ACTN</name>
<keyword evidence="5 11" id="KW-0444">Lipid biosynthesis</keyword>
<dbReference type="Pfam" id="PF03007">
    <property type="entry name" value="WS_DGAT_cat"/>
    <property type="match status" value="1"/>
</dbReference>
<keyword evidence="7 11" id="KW-0319">Glycerol metabolism</keyword>
<dbReference type="GO" id="GO:0019432">
    <property type="term" value="P:triglyceride biosynthetic process"/>
    <property type="evidence" value="ECO:0007669"/>
    <property type="project" value="UniProtKB-UniPathway"/>
</dbReference>